<dbReference type="PRINTS" id="PR01802">
    <property type="entry name" value="SYNEMBRYN"/>
</dbReference>
<dbReference type="Proteomes" id="UP000188320">
    <property type="component" value="Unassembled WGS sequence"/>
</dbReference>
<evidence type="ECO:0000256" key="6">
    <source>
        <dbReference type="SAM" id="Coils"/>
    </source>
</evidence>
<evidence type="ECO:0000313" key="8">
    <source>
        <dbReference type="Proteomes" id="UP000188320"/>
    </source>
</evidence>
<dbReference type="PANTHER" id="PTHR12425">
    <property type="entry name" value="SYNEMBRYN"/>
    <property type="match status" value="1"/>
</dbReference>
<comment type="caution">
    <text evidence="7">The sequence shown here is derived from an EMBL/GenBank/DDBJ whole genome shotgun (WGS) entry which is preliminary data.</text>
</comment>
<evidence type="ECO:0000256" key="5">
    <source>
        <dbReference type="ARBA" id="ARBA00023186"/>
    </source>
</evidence>
<dbReference type="PANTHER" id="PTHR12425:SF5">
    <property type="entry name" value="SYNEMBRYN"/>
    <property type="match status" value="1"/>
</dbReference>
<dbReference type="GO" id="GO:0005085">
    <property type="term" value="F:guanyl-nucleotide exchange factor activity"/>
    <property type="evidence" value="ECO:0007669"/>
    <property type="project" value="UniProtKB-KW"/>
</dbReference>
<sequence>MEVLSGKYIRHIEDSALLIQVVQVLFLFPVQSPSNVKDTWFPKGNVMKNVDVVFALLEQRVREYTSQNTAASGLFGKGIADEERAKDIPLICILGRCVAANDDVRQDVYHRLFSDRDYHELPEKGDSVRATITKIIGSPVQNDYSQLLGDLVLVVCNSDINSFVKNIGFGNASGYLNSRKLSFDHNSVSSSTLFVKAASTSEQIISNVNDFDVVTGAIQDNADIEKELAAMTEEEKEREAEKLFVLFEKLNKTGIIRTQFDFRNP</sequence>
<dbReference type="InterPro" id="IPR008376">
    <property type="entry name" value="Chaperone_Ric-8_A/B"/>
</dbReference>
<dbReference type="GO" id="GO:0005938">
    <property type="term" value="C:cell cortex"/>
    <property type="evidence" value="ECO:0007669"/>
    <property type="project" value="UniProtKB-SubCell"/>
</dbReference>
<dbReference type="OrthoDB" id="5585685at2759"/>
<keyword evidence="4" id="KW-0344">Guanine-nucleotide releasing factor</keyword>
<organism evidence="7 8">
    <name type="scientific">Zancudomyces culisetae</name>
    <name type="common">Gut fungus</name>
    <name type="synonym">Smittium culisetae</name>
    <dbReference type="NCBI Taxonomy" id="1213189"/>
    <lineage>
        <taxon>Eukaryota</taxon>
        <taxon>Fungi</taxon>
        <taxon>Fungi incertae sedis</taxon>
        <taxon>Zoopagomycota</taxon>
        <taxon>Kickxellomycotina</taxon>
        <taxon>Harpellomycetes</taxon>
        <taxon>Harpellales</taxon>
        <taxon>Legeriomycetaceae</taxon>
        <taxon>Zancudomyces</taxon>
    </lineage>
</organism>
<keyword evidence="5" id="KW-0143">Chaperone</keyword>
<dbReference type="AlphaFoldDB" id="A0A1R1PVZ1"/>
<keyword evidence="8" id="KW-1185">Reference proteome</keyword>
<dbReference type="Pfam" id="PF10165">
    <property type="entry name" value="Ric8"/>
    <property type="match status" value="1"/>
</dbReference>
<comment type="subcellular location">
    <subcellularLocation>
        <location evidence="1">Cytoplasm</location>
        <location evidence="1">Cell cortex</location>
    </subcellularLocation>
</comment>
<dbReference type="GO" id="GO:0001965">
    <property type="term" value="F:G-protein alpha-subunit binding"/>
    <property type="evidence" value="ECO:0007669"/>
    <property type="project" value="TreeGrafter"/>
</dbReference>
<keyword evidence="3" id="KW-0963">Cytoplasm</keyword>
<dbReference type="InterPro" id="IPR019318">
    <property type="entry name" value="Gua_nucleotide_exch_fac_Ric8"/>
</dbReference>
<keyword evidence="6" id="KW-0175">Coiled coil</keyword>
<evidence type="ECO:0000256" key="1">
    <source>
        <dbReference type="ARBA" id="ARBA00004544"/>
    </source>
</evidence>
<reference evidence="8" key="1">
    <citation type="submission" date="2017-01" db="EMBL/GenBank/DDBJ databases">
        <authorList>
            <person name="Wang Y."/>
            <person name="White M."/>
            <person name="Kvist S."/>
            <person name="Moncalvo J.-M."/>
        </authorList>
    </citation>
    <scope>NUCLEOTIDE SEQUENCE [LARGE SCALE GENOMIC DNA]</scope>
    <source>
        <strain evidence="8">COL-18-3</strain>
    </source>
</reference>
<protein>
    <submittedName>
        <fullName evidence="7">Synembryn-A</fullName>
    </submittedName>
</protein>
<dbReference type="GO" id="GO:0007186">
    <property type="term" value="P:G protein-coupled receptor signaling pathway"/>
    <property type="evidence" value="ECO:0007669"/>
    <property type="project" value="TreeGrafter"/>
</dbReference>
<dbReference type="EMBL" id="LSSK01000113">
    <property type="protein sequence ID" value="OMH85072.1"/>
    <property type="molecule type" value="Genomic_DNA"/>
</dbReference>
<evidence type="ECO:0000256" key="4">
    <source>
        <dbReference type="ARBA" id="ARBA00022658"/>
    </source>
</evidence>
<comment type="similarity">
    <text evidence="2">Belongs to the synembryn family.</text>
</comment>
<evidence type="ECO:0000256" key="2">
    <source>
        <dbReference type="ARBA" id="ARBA00009049"/>
    </source>
</evidence>
<proteinExistence type="inferred from homology"/>
<name>A0A1R1PVZ1_ZANCU</name>
<feature type="coiled-coil region" evidence="6">
    <location>
        <begin position="214"/>
        <end position="241"/>
    </location>
</feature>
<accession>A0A1R1PVZ1</accession>
<evidence type="ECO:0000256" key="3">
    <source>
        <dbReference type="ARBA" id="ARBA00022490"/>
    </source>
</evidence>
<gene>
    <name evidence="7" type="ORF">AX774_g1398</name>
</gene>
<evidence type="ECO:0000313" key="7">
    <source>
        <dbReference type="EMBL" id="OMH85072.1"/>
    </source>
</evidence>